<sequence length="117" mass="13431">MCNNSVDDNGKNNGESTKVGSVTVSSPAALNEWSLEIERLSVEIQTLKEQMKTLQQKLDNLVETERRRVEIQALQEQMKRLQQQFDVLEAEHRRDMLLSKCIRAREETLGKTASLFP</sequence>
<evidence type="ECO:0000256" key="1">
    <source>
        <dbReference type="SAM" id="Coils"/>
    </source>
</evidence>
<feature type="coiled-coil region" evidence="1">
    <location>
        <begin position="30"/>
        <end position="91"/>
    </location>
</feature>
<organism evidence="3 4">
    <name type="scientific">Corchorus capsularis</name>
    <name type="common">Jute</name>
    <dbReference type="NCBI Taxonomy" id="210143"/>
    <lineage>
        <taxon>Eukaryota</taxon>
        <taxon>Viridiplantae</taxon>
        <taxon>Streptophyta</taxon>
        <taxon>Embryophyta</taxon>
        <taxon>Tracheophyta</taxon>
        <taxon>Spermatophyta</taxon>
        <taxon>Magnoliopsida</taxon>
        <taxon>eudicotyledons</taxon>
        <taxon>Gunneridae</taxon>
        <taxon>Pentapetalae</taxon>
        <taxon>rosids</taxon>
        <taxon>malvids</taxon>
        <taxon>Malvales</taxon>
        <taxon>Malvaceae</taxon>
        <taxon>Grewioideae</taxon>
        <taxon>Apeibeae</taxon>
        <taxon>Corchorus</taxon>
    </lineage>
</organism>
<dbReference type="AlphaFoldDB" id="A0A1R3I6A2"/>
<dbReference type="EMBL" id="AWWV01010616">
    <property type="protein sequence ID" value="OMO78094.1"/>
    <property type="molecule type" value="Genomic_DNA"/>
</dbReference>
<evidence type="ECO:0000313" key="4">
    <source>
        <dbReference type="Proteomes" id="UP000188268"/>
    </source>
</evidence>
<proteinExistence type="predicted"/>
<gene>
    <name evidence="3" type="ORF">CCACVL1_14662</name>
</gene>
<feature type="region of interest" description="Disordered" evidence="2">
    <location>
        <begin position="1"/>
        <end position="23"/>
    </location>
</feature>
<reference evidence="3 4" key="1">
    <citation type="submission" date="2013-09" db="EMBL/GenBank/DDBJ databases">
        <title>Corchorus capsularis genome sequencing.</title>
        <authorList>
            <person name="Alam M."/>
            <person name="Haque M.S."/>
            <person name="Islam M.S."/>
            <person name="Emdad E.M."/>
            <person name="Islam M.M."/>
            <person name="Ahmed B."/>
            <person name="Halim A."/>
            <person name="Hossen Q.M.M."/>
            <person name="Hossain M.Z."/>
            <person name="Ahmed R."/>
            <person name="Khan M.M."/>
            <person name="Islam R."/>
            <person name="Rashid M.M."/>
            <person name="Khan S.A."/>
            <person name="Rahman M.S."/>
            <person name="Alam M."/>
        </authorList>
    </citation>
    <scope>NUCLEOTIDE SEQUENCE [LARGE SCALE GENOMIC DNA]</scope>
    <source>
        <strain evidence="4">cv. CVL-1</strain>
        <tissue evidence="3">Whole seedling</tissue>
    </source>
</reference>
<dbReference type="InterPro" id="IPR025577">
    <property type="entry name" value="FlxA"/>
</dbReference>
<evidence type="ECO:0000256" key="2">
    <source>
        <dbReference type="SAM" id="MobiDB-lite"/>
    </source>
</evidence>
<name>A0A1R3I6A2_COCAP</name>
<dbReference type="Pfam" id="PF14282">
    <property type="entry name" value="FlxA"/>
    <property type="match status" value="1"/>
</dbReference>
<comment type="caution">
    <text evidence="3">The sequence shown here is derived from an EMBL/GenBank/DDBJ whole genome shotgun (WGS) entry which is preliminary data.</text>
</comment>
<keyword evidence="1" id="KW-0175">Coiled coil</keyword>
<protein>
    <submittedName>
        <fullName evidence="3">FlxA-like protein</fullName>
    </submittedName>
</protein>
<dbReference type="Gramene" id="OMO78094">
    <property type="protein sequence ID" value="OMO78094"/>
    <property type="gene ID" value="CCACVL1_14662"/>
</dbReference>
<keyword evidence="4" id="KW-1185">Reference proteome</keyword>
<dbReference type="Proteomes" id="UP000188268">
    <property type="component" value="Unassembled WGS sequence"/>
</dbReference>
<accession>A0A1R3I6A2</accession>
<evidence type="ECO:0000313" key="3">
    <source>
        <dbReference type="EMBL" id="OMO78094.1"/>
    </source>
</evidence>